<keyword evidence="6" id="KW-1185">Reference proteome</keyword>
<dbReference type="InterPro" id="IPR010982">
    <property type="entry name" value="Lambda_DNA-bd_dom_sf"/>
</dbReference>
<dbReference type="Pfam" id="PF00356">
    <property type="entry name" value="LacI"/>
    <property type="match status" value="1"/>
</dbReference>
<dbReference type="PANTHER" id="PTHR30146">
    <property type="entry name" value="LACI-RELATED TRANSCRIPTIONAL REPRESSOR"/>
    <property type="match status" value="1"/>
</dbReference>
<evidence type="ECO:0000313" key="5">
    <source>
        <dbReference type="EMBL" id="SDC24250.1"/>
    </source>
</evidence>
<organism evidence="5 6">
    <name type="scientific">Pelagirhabdus alkalitolerans</name>
    <dbReference type="NCBI Taxonomy" id="1612202"/>
    <lineage>
        <taxon>Bacteria</taxon>
        <taxon>Bacillati</taxon>
        <taxon>Bacillota</taxon>
        <taxon>Bacilli</taxon>
        <taxon>Bacillales</taxon>
        <taxon>Bacillaceae</taxon>
        <taxon>Pelagirhabdus</taxon>
    </lineage>
</organism>
<keyword evidence="3" id="KW-0804">Transcription</keyword>
<dbReference type="Gene3D" id="3.40.50.2300">
    <property type="match status" value="2"/>
</dbReference>
<dbReference type="STRING" id="1612202.SAMN05421734_105201"/>
<dbReference type="SUPFAM" id="SSF53822">
    <property type="entry name" value="Periplasmic binding protein-like I"/>
    <property type="match status" value="1"/>
</dbReference>
<dbReference type="PANTHER" id="PTHR30146:SF109">
    <property type="entry name" value="HTH-TYPE TRANSCRIPTIONAL REGULATOR GALS"/>
    <property type="match status" value="1"/>
</dbReference>
<evidence type="ECO:0000313" key="6">
    <source>
        <dbReference type="Proteomes" id="UP000242949"/>
    </source>
</evidence>
<dbReference type="InterPro" id="IPR028082">
    <property type="entry name" value="Peripla_BP_I"/>
</dbReference>
<dbReference type="PROSITE" id="PS50932">
    <property type="entry name" value="HTH_LACI_2"/>
    <property type="match status" value="1"/>
</dbReference>
<evidence type="ECO:0000256" key="3">
    <source>
        <dbReference type="ARBA" id="ARBA00023163"/>
    </source>
</evidence>
<dbReference type="InterPro" id="IPR000843">
    <property type="entry name" value="HTH_LacI"/>
</dbReference>
<dbReference type="Pfam" id="PF13377">
    <property type="entry name" value="Peripla_BP_3"/>
    <property type="match status" value="1"/>
</dbReference>
<dbReference type="Proteomes" id="UP000242949">
    <property type="component" value="Unassembled WGS sequence"/>
</dbReference>
<dbReference type="EMBL" id="FMYI01000005">
    <property type="protein sequence ID" value="SDC24250.1"/>
    <property type="molecule type" value="Genomic_DNA"/>
</dbReference>
<accession>A0A1G6JZT6</accession>
<dbReference type="GO" id="GO:0003700">
    <property type="term" value="F:DNA-binding transcription factor activity"/>
    <property type="evidence" value="ECO:0007669"/>
    <property type="project" value="TreeGrafter"/>
</dbReference>
<dbReference type="GO" id="GO:0000976">
    <property type="term" value="F:transcription cis-regulatory region binding"/>
    <property type="evidence" value="ECO:0007669"/>
    <property type="project" value="TreeGrafter"/>
</dbReference>
<name>A0A1G6JZT6_9BACI</name>
<gene>
    <name evidence="5" type="ORF">SAMN05421734_105201</name>
</gene>
<dbReference type="InterPro" id="IPR046335">
    <property type="entry name" value="LacI/GalR-like_sensor"/>
</dbReference>
<dbReference type="Gene3D" id="1.10.260.40">
    <property type="entry name" value="lambda repressor-like DNA-binding domains"/>
    <property type="match status" value="1"/>
</dbReference>
<proteinExistence type="predicted"/>
<evidence type="ECO:0000259" key="4">
    <source>
        <dbReference type="PROSITE" id="PS50932"/>
    </source>
</evidence>
<keyword evidence="2" id="KW-0238">DNA-binding</keyword>
<dbReference type="RefSeq" id="WP_090795703.1">
    <property type="nucleotide sequence ID" value="NZ_FMYI01000005.1"/>
</dbReference>
<sequence>MTTIYDIAELSGYSITTVSKVLNDYPNVSQKAKKKVMQAVDELGYTPNSSARTLVTNKSWLIGVVFSENLGVGIAHPFFSEVIESFKKHVELYNFDLLFLSRNRGLEQETFNHLKHRGVDGVVVVQAFGDNMVNIDESPFPIVFIDLPVDRPSSVHSDNRHGSKLAVDHLVDLGHKKIAHIMGEQTVFAADERIKGFKKAMESHNLAIPETYMVSGGYFSYEGGREAMIKLLANQDKPTAVVVSGDMMAIGAMKVIEEAGLKVPDDISIIGFDDIAIAKHTNPPLTTIKQDKELIGRQAAIMLLDKMNGETKQYTKVVPVQLIKRGSCRAL</sequence>
<dbReference type="CDD" id="cd06267">
    <property type="entry name" value="PBP1_LacI_sugar_binding-like"/>
    <property type="match status" value="1"/>
</dbReference>
<evidence type="ECO:0000256" key="2">
    <source>
        <dbReference type="ARBA" id="ARBA00023125"/>
    </source>
</evidence>
<reference evidence="6" key="1">
    <citation type="submission" date="2016-09" db="EMBL/GenBank/DDBJ databases">
        <authorList>
            <person name="Varghese N."/>
            <person name="Submissions S."/>
        </authorList>
    </citation>
    <scope>NUCLEOTIDE SEQUENCE [LARGE SCALE GENOMIC DNA]</scope>
    <source>
        <strain evidence="6">S5</strain>
    </source>
</reference>
<dbReference type="SMART" id="SM00354">
    <property type="entry name" value="HTH_LACI"/>
    <property type="match status" value="1"/>
</dbReference>
<dbReference type="OrthoDB" id="9775106at2"/>
<feature type="domain" description="HTH lacI-type" evidence="4">
    <location>
        <begin position="2"/>
        <end position="56"/>
    </location>
</feature>
<protein>
    <submittedName>
        <fullName evidence="5">Transcriptional regulator, LacI family</fullName>
    </submittedName>
</protein>
<keyword evidence="1" id="KW-0805">Transcription regulation</keyword>
<dbReference type="SUPFAM" id="SSF47413">
    <property type="entry name" value="lambda repressor-like DNA-binding domains"/>
    <property type="match status" value="1"/>
</dbReference>
<evidence type="ECO:0000256" key="1">
    <source>
        <dbReference type="ARBA" id="ARBA00023015"/>
    </source>
</evidence>
<dbReference type="AlphaFoldDB" id="A0A1G6JZT6"/>
<dbReference type="CDD" id="cd01392">
    <property type="entry name" value="HTH_LacI"/>
    <property type="match status" value="1"/>
</dbReference>